<name>A0A381QKC4_9ZZZZ</name>
<evidence type="ECO:0000313" key="7">
    <source>
        <dbReference type="EMBL" id="SUZ79364.1"/>
    </source>
</evidence>
<dbReference type="GO" id="GO:0016020">
    <property type="term" value="C:membrane"/>
    <property type="evidence" value="ECO:0007669"/>
    <property type="project" value="UniProtKB-SubCell"/>
</dbReference>
<accession>A0A381QKC4</accession>
<evidence type="ECO:0000256" key="2">
    <source>
        <dbReference type="ARBA" id="ARBA00022692"/>
    </source>
</evidence>
<dbReference type="EMBL" id="UINC01001383">
    <property type="protein sequence ID" value="SUZ79364.1"/>
    <property type="molecule type" value="Genomic_DNA"/>
</dbReference>
<dbReference type="GO" id="GO:0008610">
    <property type="term" value="P:lipid biosynthetic process"/>
    <property type="evidence" value="ECO:0007669"/>
    <property type="project" value="InterPro"/>
</dbReference>
<keyword evidence="4 5" id="KW-0472">Membrane</keyword>
<dbReference type="AlphaFoldDB" id="A0A381QKC4"/>
<reference evidence="7" key="1">
    <citation type="submission" date="2018-05" db="EMBL/GenBank/DDBJ databases">
        <authorList>
            <person name="Lanie J.A."/>
            <person name="Ng W.-L."/>
            <person name="Kazmierczak K.M."/>
            <person name="Andrzejewski T.M."/>
            <person name="Davidsen T.M."/>
            <person name="Wayne K.J."/>
            <person name="Tettelin H."/>
            <person name="Glass J.I."/>
            <person name="Rusch D."/>
            <person name="Podicherti R."/>
            <person name="Tsui H.-C.T."/>
            <person name="Winkler M.E."/>
        </authorList>
    </citation>
    <scope>NUCLEOTIDE SEQUENCE</scope>
</reference>
<dbReference type="Pfam" id="PF04116">
    <property type="entry name" value="FA_hydroxylase"/>
    <property type="match status" value="1"/>
</dbReference>
<feature type="transmembrane region" description="Helical" evidence="5">
    <location>
        <begin position="55"/>
        <end position="75"/>
    </location>
</feature>
<sequence length="231" mass="26944">MNVTSAILITIAILFCTNLIGYIYTALILHTNLINDYRIQPKEYFARRFYKRFPLILFNLSILLSVGAVGVYLFYDILDFSTPTLGLFLFQLILIFLIDDLYFYFYHAALHTKFLYKHIHKTHHRSTMPIPMEYIFTHPLEWFFGAIGPFIGLAVIALFFPQINIYAFWTMSALRNLHELDIHSGIKSSKIVSAIPFYGTTEHHDLHHSRNKGNYASTFTLWDKVFGTEID</sequence>
<feature type="transmembrane region" description="Helical" evidence="5">
    <location>
        <begin position="87"/>
        <end position="106"/>
    </location>
</feature>
<evidence type="ECO:0000256" key="4">
    <source>
        <dbReference type="ARBA" id="ARBA00023136"/>
    </source>
</evidence>
<dbReference type="InterPro" id="IPR050307">
    <property type="entry name" value="Sterol_Desaturase_Related"/>
</dbReference>
<evidence type="ECO:0000256" key="5">
    <source>
        <dbReference type="SAM" id="Phobius"/>
    </source>
</evidence>
<proteinExistence type="predicted"/>
<gene>
    <name evidence="7" type="ORF">METZ01_LOCUS32218</name>
</gene>
<keyword evidence="2 5" id="KW-0812">Transmembrane</keyword>
<feature type="transmembrane region" description="Helical" evidence="5">
    <location>
        <begin position="6"/>
        <end position="34"/>
    </location>
</feature>
<protein>
    <recommendedName>
        <fullName evidence="6">Fatty acid hydroxylase domain-containing protein</fullName>
    </recommendedName>
</protein>
<comment type="subcellular location">
    <subcellularLocation>
        <location evidence="1">Membrane</location>
    </subcellularLocation>
</comment>
<dbReference type="GO" id="GO:0016491">
    <property type="term" value="F:oxidoreductase activity"/>
    <property type="evidence" value="ECO:0007669"/>
    <property type="project" value="InterPro"/>
</dbReference>
<evidence type="ECO:0000256" key="3">
    <source>
        <dbReference type="ARBA" id="ARBA00022989"/>
    </source>
</evidence>
<feature type="transmembrane region" description="Helical" evidence="5">
    <location>
        <begin position="142"/>
        <end position="169"/>
    </location>
</feature>
<evidence type="ECO:0000256" key="1">
    <source>
        <dbReference type="ARBA" id="ARBA00004370"/>
    </source>
</evidence>
<evidence type="ECO:0000259" key="6">
    <source>
        <dbReference type="Pfam" id="PF04116"/>
    </source>
</evidence>
<feature type="domain" description="Fatty acid hydroxylase" evidence="6">
    <location>
        <begin position="93"/>
        <end position="228"/>
    </location>
</feature>
<organism evidence="7">
    <name type="scientific">marine metagenome</name>
    <dbReference type="NCBI Taxonomy" id="408172"/>
    <lineage>
        <taxon>unclassified sequences</taxon>
        <taxon>metagenomes</taxon>
        <taxon>ecological metagenomes</taxon>
    </lineage>
</organism>
<dbReference type="InterPro" id="IPR006694">
    <property type="entry name" value="Fatty_acid_hydroxylase"/>
</dbReference>
<dbReference type="GO" id="GO:0005506">
    <property type="term" value="F:iron ion binding"/>
    <property type="evidence" value="ECO:0007669"/>
    <property type="project" value="InterPro"/>
</dbReference>
<dbReference type="PANTHER" id="PTHR11863">
    <property type="entry name" value="STEROL DESATURASE"/>
    <property type="match status" value="1"/>
</dbReference>
<keyword evidence="3 5" id="KW-1133">Transmembrane helix</keyword>